<dbReference type="InterPro" id="IPR035965">
    <property type="entry name" value="PAS-like_dom_sf"/>
</dbReference>
<dbReference type="Pfam" id="PF13188">
    <property type="entry name" value="PAS_8"/>
    <property type="match status" value="1"/>
</dbReference>
<evidence type="ECO:0000313" key="4">
    <source>
        <dbReference type="Proteomes" id="UP000281128"/>
    </source>
</evidence>
<organism evidence="3 4">
    <name type="scientific">Roseovarius spongiae</name>
    <dbReference type="NCBI Taxonomy" id="2320272"/>
    <lineage>
        <taxon>Bacteria</taxon>
        <taxon>Pseudomonadati</taxon>
        <taxon>Pseudomonadota</taxon>
        <taxon>Alphaproteobacteria</taxon>
        <taxon>Rhodobacterales</taxon>
        <taxon>Roseobacteraceae</taxon>
        <taxon>Roseovarius</taxon>
    </lineage>
</organism>
<dbReference type="OrthoDB" id="9797304at2"/>
<dbReference type="SUPFAM" id="SSF55785">
    <property type="entry name" value="PYP-like sensor domain (PAS domain)"/>
    <property type="match status" value="2"/>
</dbReference>
<feature type="domain" description="PAS" evidence="2">
    <location>
        <begin position="378"/>
        <end position="453"/>
    </location>
</feature>
<dbReference type="PROSITE" id="PS50112">
    <property type="entry name" value="PAS"/>
    <property type="match status" value="1"/>
</dbReference>
<reference evidence="3 4" key="1">
    <citation type="submission" date="2018-09" db="EMBL/GenBank/DDBJ databases">
        <title>Roseovarius spongiae sp. nov., isolated from a marine sponge.</title>
        <authorList>
            <person name="Zhuang L."/>
            <person name="Luo L."/>
        </authorList>
    </citation>
    <scope>NUCLEOTIDE SEQUENCE [LARGE SCALE GENOMIC DNA]</scope>
    <source>
        <strain evidence="3 4">HN-E21</strain>
    </source>
</reference>
<feature type="region of interest" description="Disordered" evidence="1">
    <location>
        <begin position="190"/>
        <end position="210"/>
    </location>
</feature>
<accession>A0A3A8ARE8</accession>
<gene>
    <name evidence="3" type="ORF">D6850_13905</name>
</gene>
<proteinExistence type="predicted"/>
<dbReference type="RefSeq" id="WP_121168011.1">
    <property type="nucleotide sequence ID" value="NZ_RAPE01000004.1"/>
</dbReference>
<evidence type="ECO:0000313" key="3">
    <source>
        <dbReference type="EMBL" id="RKF13395.1"/>
    </source>
</evidence>
<dbReference type="Gene3D" id="3.30.450.20">
    <property type="entry name" value="PAS domain"/>
    <property type="match status" value="1"/>
</dbReference>
<evidence type="ECO:0000256" key="1">
    <source>
        <dbReference type="SAM" id="MobiDB-lite"/>
    </source>
</evidence>
<comment type="caution">
    <text evidence="3">The sequence shown here is derived from an EMBL/GenBank/DDBJ whole genome shotgun (WGS) entry which is preliminary data.</text>
</comment>
<name>A0A3A8ARE8_9RHOB</name>
<sequence length="507" mass="54565">MFAGGVTMWIGLALVAAGGSLAALWLIGLFLPTGGASGAAPPARGAASFLFEDGALIDHDAGALPDSGGSAVSWSDLRNWLTPRFPGLPANIEAMAGESIVVPSYDAPDDGATVELTRTGDTLRAILSDPPHACPAERHAALAEQARLAELRRALQAAPYPIWKTAADGTLIWRNAACAQTFESCSLRKNVPSPDPGHTSETRFSIPGDTPSEPRWFEVQSAASDGHVMHHAAEVTKIVRAETGQRNFLQTLTKTFAYLAIGLAVFDKNRQLALFNPALVDLTGLPPDFLSARPELMRVFDMLRDRQVMPEPRNYACWRTQVNEVIESARDGLYQETWSLPDDVTYRVTGRPHPDGAVAFLFEDITAEVLGARRYRAQLDLRQSALDALPEAVMVTGPNGVLSFCNEGATRLLGIDPDSSFADMGVTDLVRACDAAIPQSELWTRVEQALRRRSLPTPLRENAHVAGRGAVSVRVEPLPGGARMLILDSDQDAGLGQKSERLATTMG</sequence>
<dbReference type="Proteomes" id="UP000281128">
    <property type="component" value="Unassembled WGS sequence"/>
</dbReference>
<keyword evidence="4" id="KW-1185">Reference proteome</keyword>
<dbReference type="InterPro" id="IPR000014">
    <property type="entry name" value="PAS"/>
</dbReference>
<dbReference type="AlphaFoldDB" id="A0A3A8ARE8"/>
<protein>
    <submittedName>
        <fullName evidence="3">PAS domain-containing protein</fullName>
    </submittedName>
</protein>
<dbReference type="Pfam" id="PF12860">
    <property type="entry name" value="PAS_7"/>
    <property type="match status" value="1"/>
</dbReference>
<dbReference type="EMBL" id="RAPE01000004">
    <property type="protein sequence ID" value="RKF13395.1"/>
    <property type="molecule type" value="Genomic_DNA"/>
</dbReference>
<evidence type="ECO:0000259" key="2">
    <source>
        <dbReference type="PROSITE" id="PS50112"/>
    </source>
</evidence>
<dbReference type="SMART" id="SM00091">
    <property type="entry name" value="PAS"/>
    <property type="match status" value="3"/>
</dbReference>